<feature type="domain" description="LysM" evidence="3">
    <location>
        <begin position="48"/>
        <end position="92"/>
    </location>
</feature>
<dbReference type="CDD" id="cd00118">
    <property type="entry name" value="LysM"/>
    <property type="match status" value="2"/>
</dbReference>
<dbReference type="Gene3D" id="3.20.20.80">
    <property type="entry name" value="Glycosidases"/>
    <property type="match status" value="1"/>
</dbReference>
<evidence type="ECO:0000256" key="2">
    <source>
        <dbReference type="ARBA" id="ARBA00023295"/>
    </source>
</evidence>
<dbReference type="InterPro" id="IPR018392">
    <property type="entry name" value="LysM"/>
</dbReference>
<dbReference type="InterPro" id="IPR041704">
    <property type="entry name" value="CFLE_GH18"/>
</dbReference>
<dbReference type="GO" id="GO:0008061">
    <property type="term" value="F:chitin binding"/>
    <property type="evidence" value="ECO:0007669"/>
    <property type="project" value="InterPro"/>
</dbReference>
<evidence type="ECO:0000256" key="1">
    <source>
        <dbReference type="ARBA" id="ARBA00022801"/>
    </source>
</evidence>
<gene>
    <name evidence="5" type="ORF">KHA99_09860</name>
</gene>
<dbReference type="CDD" id="cd02874">
    <property type="entry name" value="GH18_CFLE_spore_hydrolase"/>
    <property type="match status" value="1"/>
</dbReference>
<sequence length="419" mass="46622">MFLHIVQPGDSLFSISIRYDASVDQIRSTNGLGETNIVQGQALLIPLYIYTVQPGDSLTSIAGKAFVTLEQLRAANPSITPNLLQPGMKLTIPRTNYLASIIGYYAVRSPELDRNLIRDFAPYSTAISIFEYHIAGNGDIANTLDDLTAIQTLWSLRVRPIATITNLTPGGFSPELVHQAINNPTARTNLVNNITNLVTNRGYGGVNIDFERVLAVDRDLYTGFLSELRDRLKPLGRTLTVAVPAKTSEEIPWLKGYDFGGIGSVVDFMFIMAYDFHHAGSEPGPVASIPDVRRTIEFAISNVPRRKIIIGVPLYGYDWVIPYRPGSVAPAISNQDAVETAMRFQSPIQYSTEWESPSFRYRDQGGVTHEVWFEDVRSMAAKMMLVRDYGLQGIGAWQLTLGFTPGPWLIRKFFTIRKV</sequence>
<dbReference type="Gene3D" id="3.10.350.10">
    <property type="entry name" value="LysM domain"/>
    <property type="match status" value="2"/>
</dbReference>
<dbReference type="InterPro" id="IPR001223">
    <property type="entry name" value="Glyco_hydro18_cat"/>
</dbReference>
<dbReference type="Gene3D" id="3.10.50.10">
    <property type="match status" value="1"/>
</dbReference>
<keyword evidence="1 5" id="KW-0378">Hydrolase</keyword>
<dbReference type="Pfam" id="PF01476">
    <property type="entry name" value="LysM"/>
    <property type="match status" value="2"/>
</dbReference>
<evidence type="ECO:0000259" key="4">
    <source>
        <dbReference type="PROSITE" id="PS51910"/>
    </source>
</evidence>
<dbReference type="SUPFAM" id="SSF51445">
    <property type="entry name" value="(Trans)glycosidases"/>
    <property type="match status" value="1"/>
</dbReference>
<dbReference type="EMBL" id="JAGYPF010000002">
    <property type="protein sequence ID" value="MBS4212748.1"/>
    <property type="molecule type" value="Genomic_DNA"/>
</dbReference>
<dbReference type="SUPFAM" id="SSF54106">
    <property type="entry name" value="LysM domain"/>
    <property type="match status" value="2"/>
</dbReference>
<dbReference type="PANTHER" id="PTHR46066">
    <property type="entry name" value="CHITINASE DOMAIN-CONTAINING PROTEIN 1 FAMILY MEMBER"/>
    <property type="match status" value="1"/>
</dbReference>
<dbReference type="SMART" id="SM00636">
    <property type="entry name" value="Glyco_18"/>
    <property type="match status" value="1"/>
</dbReference>
<dbReference type="InterPro" id="IPR036779">
    <property type="entry name" value="LysM_dom_sf"/>
</dbReference>
<protein>
    <submittedName>
        <fullName evidence="5">Glycoside hydrolase family 18 protein</fullName>
    </submittedName>
</protein>
<reference evidence="5" key="1">
    <citation type="submission" date="2021-05" db="EMBL/GenBank/DDBJ databases">
        <title>Novel Bacillus species.</title>
        <authorList>
            <person name="Liu G."/>
        </authorList>
    </citation>
    <scope>NUCLEOTIDE SEQUENCE</scope>
    <source>
        <strain evidence="5">FJAT-49825</strain>
    </source>
</reference>
<evidence type="ECO:0000259" key="3">
    <source>
        <dbReference type="PROSITE" id="PS51782"/>
    </source>
</evidence>
<evidence type="ECO:0000313" key="6">
    <source>
        <dbReference type="Proteomes" id="UP000679749"/>
    </source>
</evidence>
<dbReference type="GO" id="GO:0070492">
    <property type="term" value="F:oligosaccharide binding"/>
    <property type="evidence" value="ECO:0007669"/>
    <property type="project" value="TreeGrafter"/>
</dbReference>
<dbReference type="AlphaFoldDB" id="A0A942U5H6"/>
<name>A0A942U5H6_9BACI</name>
<dbReference type="InterPro" id="IPR029070">
    <property type="entry name" value="Chitinase_insertion_sf"/>
</dbReference>
<dbReference type="InterPro" id="IPR017853">
    <property type="entry name" value="GH"/>
</dbReference>
<accession>A0A942U5H6</accession>
<proteinExistence type="predicted"/>
<keyword evidence="6" id="KW-1185">Reference proteome</keyword>
<organism evidence="5 6">
    <name type="scientific">Neobacillus rhizophilus</name>
    <dbReference type="NCBI Taxonomy" id="2833579"/>
    <lineage>
        <taxon>Bacteria</taxon>
        <taxon>Bacillati</taxon>
        <taxon>Bacillota</taxon>
        <taxon>Bacilli</taxon>
        <taxon>Bacillales</taxon>
        <taxon>Bacillaceae</taxon>
        <taxon>Neobacillus</taxon>
    </lineage>
</organism>
<dbReference type="GO" id="GO:0012505">
    <property type="term" value="C:endomembrane system"/>
    <property type="evidence" value="ECO:0007669"/>
    <property type="project" value="TreeGrafter"/>
</dbReference>
<dbReference type="Proteomes" id="UP000679749">
    <property type="component" value="Unassembled WGS sequence"/>
</dbReference>
<dbReference type="InterPro" id="IPR011583">
    <property type="entry name" value="Chitinase_II/V-like_cat"/>
</dbReference>
<dbReference type="PANTHER" id="PTHR46066:SF2">
    <property type="entry name" value="CHITINASE DOMAIN-CONTAINING PROTEIN 1"/>
    <property type="match status" value="1"/>
</dbReference>
<dbReference type="SMART" id="SM00257">
    <property type="entry name" value="LysM"/>
    <property type="match status" value="2"/>
</dbReference>
<feature type="domain" description="LysM" evidence="3">
    <location>
        <begin position="2"/>
        <end position="45"/>
    </location>
</feature>
<feature type="domain" description="GH18" evidence="4">
    <location>
        <begin position="99"/>
        <end position="419"/>
    </location>
</feature>
<dbReference type="GO" id="GO:0005975">
    <property type="term" value="P:carbohydrate metabolic process"/>
    <property type="evidence" value="ECO:0007669"/>
    <property type="project" value="InterPro"/>
</dbReference>
<dbReference type="GO" id="GO:0016798">
    <property type="term" value="F:hydrolase activity, acting on glycosyl bonds"/>
    <property type="evidence" value="ECO:0007669"/>
    <property type="project" value="UniProtKB-KW"/>
</dbReference>
<comment type="caution">
    <text evidence="5">The sequence shown here is derived from an EMBL/GenBank/DDBJ whole genome shotgun (WGS) entry which is preliminary data.</text>
</comment>
<evidence type="ECO:0000313" key="5">
    <source>
        <dbReference type="EMBL" id="MBS4212748.1"/>
    </source>
</evidence>
<keyword evidence="2" id="KW-0326">Glycosidase</keyword>
<dbReference type="PROSITE" id="PS51910">
    <property type="entry name" value="GH18_2"/>
    <property type="match status" value="1"/>
</dbReference>
<dbReference type="RefSeq" id="WP_213117279.1">
    <property type="nucleotide sequence ID" value="NZ_JAGYPF010000002.1"/>
</dbReference>
<dbReference type="Pfam" id="PF00704">
    <property type="entry name" value="Glyco_hydro_18"/>
    <property type="match status" value="1"/>
</dbReference>
<dbReference type="PROSITE" id="PS51782">
    <property type="entry name" value="LYSM"/>
    <property type="match status" value="2"/>
</dbReference>